<reference evidence="1" key="2">
    <citation type="submission" date="2025-03" db="EMBL/GenBank/DDBJ databases">
        <authorList>
            <consortium name="ELIXIR-Norway"/>
            <consortium name="Elixir Norway"/>
        </authorList>
    </citation>
    <scope>NUCLEOTIDE SEQUENCE</scope>
</reference>
<reference evidence="1" key="1">
    <citation type="submission" date="2023-05" db="EMBL/GenBank/DDBJ databases">
        <authorList>
            <consortium name="ELIXIR-Norway"/>
        </authorList>
    </citation>
    <scope>NUCLEOTIDE SEQUENCE</scope>
</reference>
<evidence type="ECO:0000313" key="2">
    <source>
        <dbReference type="Proteomes" id="UP001162501"/>
    </source>
</evidence>
<accession>A0AC59YJJ3</accession>
<organism evidence="1 2">
    <name type="scientific">Rangifer tarandus platyrhynchus</name>
    <name type="common">Svalbard reindeer</name>
    <dbReference type="NCBI Taxonomy" id="3082113"/>
    <lineage>
        <taxon>Eukaryota</taxon>
        <taxon>Metazoa</taxon>
        <taxon>Chordata</taxon>
        <taxon>Craniata</taxon>
        <taxon>Vertebrata</taxon>
        <taxon>Euteleostomi</taxon>
        <taxon>Mammalia</taxon>
        <taxon>Eutheria</taxon>
        <taxon>Laurasiatheria</taxon>
        <taxon>Artiodactyla</taxon>
        <taxon>Ruminantia</taxon>
        <taxon>Pecora</taxon>
        <taxon>Cervidae</taxon>
        <taxon>Odocoileinae</taxon>
        <taxon>Rangifer</taxon>
    </lineage>
</organism>
<dbReference type="Proteomes" id="UP001162501">
    <property type="component" value="Chromosome 16"/>
</dbReference>
<evidence type="ECO:0000313" key="1">
    <source>
        <dbReference type="EMBL" id="CAM9748299.1"/>
    </source>
</evidence>
<name>A0AC59YJJ3_RANTA</name>
<sequence>MTVKVEWGKCRDGAGSSGLSAPVHLCPWASKEKPKSPGLTCKATQCLPAKPNLLWGPGNWVGLDLILPSLTLPRADAASAANHQVPVGTAWLGDGHKAWEPHEQLHQVGQH</sequence>
<dbReference type="EMBL" id="OX596100">
    <property type="protein sequence ID" value="CAM9748299.1"/>
    <property type="molecule type" value="Genomic_DNA"/>
</dbReference>
<gene>
    <name evidence="1" type="ORF">MRATA1EN22A_LOCUS6907</name>
</gene>
<protein>
    <submittedName>
        <fullName evidence="1">Uncharacterized protein</fullName>
    </submittedName>
</protein>
<proteinExistence type="predicted"/>